<dbReference type="FunFam" id="3.40.50.300:FF:000032">
    <property type="entry name" value="Export ABC transporter ATP-binding protein"/>
    <property type="match status" value="1"/>
</dbReference>
<dbReference type="KEGG" id="surl:BI350_02575"/>
<dbReference type="GO" id="GO:0022857">
    <property type="term" value="F:transmembrane transporter activity"/>
    <property type="evidence" value="ECO:0007669"/>
    <property type="project" value="TreeGrafter"/>
</dbReference>
<dbReference type="InterPro" id="IPR003439">
    <property type="entry name" value="ABC_transporter-like_ATP-bd"/>
</dbReference>
<keyword evidence="6" id="KW-1185">Reference proteome</keyword>
<organism evidence="5 6">
    <name type="scientific">Sporosarcina ureilytica</name>
    <dbReference type="NCBI Taxonomy" id="298596"/>
    <lineage>
        <taxon>Bacteria</taxon>
        <taxon>Bacillati</taxon>
        <taxon>Bacillota</taxon>
        <taxon>Bacilli</taxon>
        <taxon>Bacillales</taxon>
        <taxon>Caryophanaceae</taxon>
        <taxon>Sporosarcina</taxon>
    </lineage>
</organism>
<keyword evidence="3 5" id="KW-0067">ATP-binding</keyword>
<dbReference type="InterPro" id="IPR017911">
    <property type="entry name" value="MacB-like_ATP-bd"/>
</dbReference>
<evidence type="ECO:0000256" key="3">
    <source>
        <dbReference type="ARBA" id="ARBA00022840"/>
    </source>
</evidence>
<dbReference type="InterPro" id="IPR027417">
    <property type="entry name" value="P-loop_NTPase"/>
</dbReference>
<keyword evidence="2" id="KW-0547">Nucleotide-binding</keyword>
<dbReference type="GO" id="GO:0016887">
    <property type="term" value="F:ATP hydrolysis activity"/>
    <property type="evidence" value="ECO:0007669"/>
    <property type="project" value="InterPro"/>
</dbReference>
<dbReference type="GO" id="GO:0005886">
    <property type="term" value="C:plasma membrane"/>
    <property type="evidence" value="ECO:0007669"/>
    <property type="project" value="TreeGrafter"/>
</dbReference>
<gene>
    <name evidence="5" type="ORF">BI350_02575</name>
</gene>
<evidence type="ECO:0000313" key="5">
    <source>
        <dbReference type="EMBL" id="AOV06600.1"/>
    </source>
</evidence>
<evidence type="ECO:0000313" key="6">
    <source>
        <dbReference type="Proteomes" id="UP000185746"/>
    </source>
</evidence>
<dbReference type="Pfam" id="PF00005">
    <property type="entry name" value="ABC_tran"/>
    <property type="match status" value="1"/>
</dbReference>
<dbReference type="SUPFAM" id="SSF52540">
    <property type="entry name" value="P-loop containing nucleoside triphosphate hydrolases"/>
    <property type="match status" value="1"/>
</dbReference>
<dbReference type="CDD" id="cd03255">
    <property type="entry name" value="ABC_MJ0796_LolCDE_FtsE"/>
    <property type="match status" value="1"/>
</dbReference>
<evidence type="ECO:0000256" key="2">
    <source>
        <dbReference type="ARBA" id="ARBA00022741"/>
    </source>
</evidence>
<dbReference type="GO" id="GO:0098796">
    <property type="term" value="C:membrane protein complex"/>
    <property type="evidence" value="ECO:0007669"/>
    <property type="project" value="UniProtKB-ARBA"/>
</dbReference>
<evidence type="ECO:0000259" key="4">
    <source>
        <dbReference type="PROSITE" id="PS50893"/>
    </source>
</evidence>
<dbReference type="AlphaFoldDB" id="A0A1D8JD10"/>
<dbReference type="GO" id="GO:0005524">
    <property type="term" value="F:ATP binding"/>
    <property type="evidence" value="ECO:0007669"/>
    <property type="project" value="UniProtKB-KW"/>
</dbReference>
<dbReference type="PANTHER" id="PTHR24220:SF648">
    <property type="entry name" value="ABC TRANSPORTER ATP-BINDING PROTEIN YTRE"/>
    <property type="match status" value="1"/>
</dbReference>
<dbReference type="EMBL" id="CP017560">
    <property type="protein sequence ID" value="AOV06600.1"/>
    <property type="molecule type" value="Genomic_DNA"/>
</dbReference>
<sequence>MIRVMNLSHSFKIGKKGKEKNIPVLKDIDFEVNKGEMVSIVGKSGSGKSTFLHILAGFMAPEKGKILVNGIETSTFKEAESAAFRLENYGFIFQNFQLMPGLNAFENIELPLKLQGIDTEERQEKVKKLMNEVGLSHVADHYPNELSGGQQQRVSIARALITDPPIIFADEPTGSLDSETEQDVLLLIQSLNKTRGITFVMITHDEEVAQIAHRMYTMHDGQLMEGSAERAI</sequence>
<name>A0A1D8JD10_9BACL</name>
<dbReference type="RefSeq" id="WP_075526708.1">
    <property type="nucleotide sequence ID" value="NZ_CP017560.1"/>
</dbReference>
<dbReference type="PROSITE" id="PS00211">
    <property type="entry name" value="ABC_TRANSPORTER_1"/>
    <property type="match status" value="1"/>
</dbReference>
<protein>
    <submittedName>
        <fullName evidence="5">ABC transporter ATP-binding protein</fullName>
    </submittedName>
</protein>
<feature type="domain" description="ABC transporter" evidence="4">
    <location>
        <begin position="2"/>
        <end position="232"/>
    </location>
</feature>
<evidence type="ECO:0000256" key="1">
    <source>
        <dbReference type="ARBA" id="ARBA00022448"/>
    </source>
</evidence>
<keyword evidence="1" id="KW-0813">Transport</keyword>
<dbReference type="InterPro" id="IPR017871">
    <property type="entry name" value="ABC_transporter-like_CS"/>
</dbReference>
<dbReference type="PANTHER" id="PTHR24220">
    <property type="entry name" value="IMPORT ATP-BINDING PROTEIN"/>
    <property type="match status" value="1"/>
</dbReference>
<proteinExistence type="predicted"/>
<dbReference type="PROSITE" id="PS50893">
    <property type="entry name" value="ABC_TRANSPORTER_2"/>
    <property type="match status" value="1"/>
</dbReference>
<dbReference type="InterPro" id="IPR003593">
    <property type="entry name" value="AAA+_ATPase"/>
</dbReference>
<dbReference type="Proteomes" id="UP000185746">
    <property type="component" value="Chromosome"/>
</dbReference>
<dbReference type="SMART" id="SM00382">
    <property type="entry name" value="AAA"/>
    <property type="match status" value="1"/>
</dbReference>
<dbReference type="Gene3D" id="3.40.50.300">
    <property type="entry name" value="P-loop containing nucleotide triphosphate hydrolases"/>
    <property type="match status" value="1"/>
</dbReference>
<accession>A0A1D8JD10</accession>
<reference evidence="5 6" key="1">
    <citation type="submission" date="2016-09" db="EMBL/GenBank/DDBJ databases">
        <title>Complete genome sequence of the Lysinibacillus sphaericus LMG 22257, a specie of Bacillus with ureolytic activity that can effectively biodeposit calcium carbonate.</title>
        <authorList>
            <person name="Yan W."/>
        </authorList>
    </citation>
    <scope>NUCLEOTIDE SEQUENCE [LARGE SCALE GENOMIC DNA]</scope>
    <source>
        <strain evidence="5 6">LMG 22257</strain>
    </source>
</reference>
<dbReference type="InterPro" id="IPR015854">
    <property type="entry name" value="ABC_transpr_LolD-like"/>
</dbReference>